<comment type="caution">
    <text evidence="3">The sequence shown here is derived from an EMBL/GenBank/DDBJ whole genome shotgun (WGS) entry which is preliminary data.</text>
</comment>
<dbReference type="Gene3D" id="3.30.700.10">
    <property type="entry name" value="Glycoprotein, Type 4 Pilin"/>
    <property type="match status" value="1"/>
</dbReference>
<accession>A0A366HV92</accession>
<dbReference type="PRINTS" id="PR00813">
    <property type="entry name" value="BCTERIALGSPG"/>
</dbReference>
<dbReference type="GO" id="GO:0015628">
    <property type="term" value="P:protein secretion by the type II secretion system"/>
    <property type="evidence" value="ECO:0007669"/>
    <property type="project" value="InterPro"/>
</dbReference>
<dbReference type="OrthoDB" id="196092at2"/>
<feature type="transmembrane region" description="Helical" evidence="2">
    <location>
        <begin position="20"/>
        <end position="41"/>
    </location>
</feature>
<dbReference type="AlphaFoldDB" id="A0A366HV92"/>
<dbReference type="NCBIfam" id="TIGR02532">
    <property type="entry name" value="IV_pilin_GFxxxE"/>
    <property type="match status" value="1"/>
</dbReference>
<dbReference type="Proteomes" id="UP000253426">
    <property type="component" value="Unassembled WGS sequence"/>
</dbReference>
<dbReference type="InterPro" id="IPR045584">
    <property type="entry name" value="Pilin-like"/>
</dbReference>
<keyword evidence="4" id="KW-1185">Reference proteome</keyword>
<dbReference type="Pfam" id="PF07963">
    <property type="entry name" value="N_methyl"/>
    <property type="match status" value="1"/>
</dbReference>
<proteinExistence type="predicted"/>
<dbReference type="RefSeq" id="WP_113957074.1">
    <property type="nucleotide sequence ID" value="NZ_QNRR01000001.1"/>
</dbReference>
<keyword evidence="2" id="KW-0812">Transmembrane</keyword>
<name>A0A366HV92_9BACT</name>
<protein>
    <submittedName>
        <fullName evidence="3">Prepilin-type N-terminal cleavage/methylation domain-containing protein</fullName>
    </submittedName>
</protein>
<keyword evidence="2" id="KW-0472">Membrane</keyword>
<dbReference type="PROSITE" id="PS00409">
    <property type="entry name" value="PROKAR_NTER_METHYL"/>
    <property type="match status" value="1"/>
</dbReference>
<gene>
    <name evidence="3" type="ORF">DES53_1011004</name>
</gene>
<evidence type="ECO:0000313" key="3">
    <source>
        <dbReference type="EMBL" id="RBP48203.1"/>
    </source>
</evidence>
<evidence type="ECO:0000256" key="2">
    <source>
        <dbReference type="SAM" id="Phobius"/>
    </source>
</evidence>
<dbReference type="PANTHER" id="PTHR30093">
    <property type="entry name" value="GENERAL SECRETION PATHWAY PROTEIN G"/>
    <property type="match status" value="1"/>
</dbReference>
<evidence type="ECO:0000313" key="4">
    <source>
        <dbReference type="Proteomes" id="UP000253426"/>
    </source>
</evidence>
<keyword evidence="2" id="KW-1133">Transmembrane helix</keyword>
<organism evidence="3 4">
    <name type="scientific">Roseimicrobium gellanilyticum</name>
    <dbReference type="NCBI Taxonomy" id="748857"/>
    <lineage>
        <taxon>Bacteria</taxon>
        <taxon>Pseudomonadati</taxon>
        <taxon>Verrucomicrobiota</taxon>
        <taxon>Verrucomicrobiia</taxon>
        <taxon>Verrucomicrobiales</taxon>
        <taxon>Verrucomicrobiaceae</taxon>
        <taxon>Roseimicrobium</taxon>
    </lineage>
</organism>
<sequence>MKHHKSTPLLSQGFTLIEMLVVIGIIAILATIAVPAGQAVLKKARELQAKAQMKGLEIAIKSYQTEYNRLPSIDSPPPAEDNVDGYDTAAEDGRAIIEILTGADTSKNPRSIGFYEPPPAKKGAGGYSQTDGLLDIWGTNGYTIVFDYNGDRKIADPYASSEDSDISGSVIIYCAGADKKYDAGSGEARTDDLKSWQ</sequence>
<dbReference type="SUPFAM" id="SSF54523">
    <property type="entry name" value="Pili subunits"/>
    <property type="match status" value="1"/>
</dbReference>
<dbReference type="GO" id="GO:0015627">
    <property type="term" value="C:type II protein secretion system complex"/>
    <property type="evidence" value="ECO:0007669"/>
    <property type="project" value="InterPro"/>
</dbReference>
<dbReference type="InterPro" id="IPR012902">
    <property type="entry name" value="N_methyl_site"/>
</dbReference>
<dbReference type="EMBL" id="QNRR01000001">
    <property type="protein sequence ID" value="RBP48203.1"/>
    <property type="molecule type" value="Genomic_DNA"/>
</dbReference>
<evidence type="ECO:0000256" key="1">
    <source>
        <dbReference type="ARBA" id="ARBA00022481"/>
    </source>
</evidence>
<keyword evidence="1" id="KW-0488">Methylation</keyword>
<dbReference type="InterPro" id="IPR000983">
    <property type="entry name" value="Bac_GSPG_pilin"/>
</dbReference>
<reference evidence="3 4" key="1">
    <citation type="submission" date="2018-06" db="EMBL/GenBank/DDBJ databases">
        <title>Genomic Encyclopedia of Type Strains, Phase IV (KMG-IV): sequencing the most valuable type-strain genomes for metagenomic binning, comparative biology and taxonomic classification.</title>
        <authorList>
            <person name="Goeker M."/>
        </authorList>
    </citation>
    <scope>NUCLEOTIDE SEQUENCE [LARGE SCALE GENOMIC DNA]</scope>
    <source>
        <strain evidence="3 4">DSM 25532</strain>
    </source>
</reference>